<dbReference type="RefSeq" id="WP_102828249.1">
    <property type="nucleotide sequence ID" value="NZ_CP065721.1"/>
</dbReference>
<reference evidence="1 2" key="1">
    <citation type="submission" date="2018-01" db="EMBL/GenBank/DDBJ databases">
        <title>Denitrification phenotypes of diverse strains of Pseudomonas stutzeri.</title>
        <authorList>
            <person name="Milligan D.A."/>
            <person name="Bergaust L."/>
            <person name="Bakken L.R."/>
            <person name="Frostegard A."/>
        </authorList>
    </citation>
    <scope>NUCLEOTIDE SEQUENCE [LARGE SCALE GENOMIC DNA]</scope>
    <source>
        <strain evidence="1 2">DSM 50238</strain>
    </source>
</reference>
<dbReference type="Gene3D" id="3.10.450.50">
    <property type="match status" value="1"/>
</dbReference>
<protein>
    <submittedName>
        <fullName evidence="1">Uncharacterized protein</fullName>
    </submittedName>
</protein>
<proteinExistence type="predicted"/>
<dbReference type="AlphaFoldDB" id="A0A8E2U4K0"/>
<evidence type="ECO:0000313" key="1">
    <source>
        <dbReference type="EMBL" id="PNF77683.1"/>
    </source>
</evidence>
<comment type="caution">
    <text evidence="1">The sequence shown here is derived from an EMBL/GenBank/DDBJ whole genome shotgun (WGS) entry which is preliminary data.</text>
</comment>
<name>A0A8E2U4K0_9GAMM</name>
<dbReference type="Proteomes" id="UP000235881">
    <property type="component" value="Unassembled WGS sequence"/>
</dbReference>
<dbReference type="Pfam" id="PF02810">
    <property type="entry name" value="SEC-C"/>
    <property type="match status" value="1"/>
</dbReference>
<accession>A0A8E2U4K0</accession>
<dbReference type="InterPro" id="IPR004027">
    <property type="entry name" value="SEC_C_motif"/>
</dbReference>
<sequence>MPSFPAFCDTCGTVFSSGIFIENSTNISFAGNRSGPCPCCGGMGHVPDGVFNFIGNTIEILSAPERTIAELTQLAKILAEAKAKSDTREQVASRIEKEVPSLSKLVQLLPENRSELYGFLAVILAAVQLFTQTPAAPSSTTINVTQVIQQVIVEPPPPKVAPLSPKKVGRNERCPCGSGAKFKRCCGAI</sequence>
<gene>
    <name evidence="1" type="ORF">CXK95_08335</name>
</gene>
<dbReference type="EMBL" id="POUK01000002">
    <property type="protein sequence ID" value="PNF77683.1"/>
    <property type="molecule type" value="Genomic_DNA"/>
</dbReference>
<dbReference type="SUPFAM" id="SSF103642">
    <property type="entry name" value="Sec-C motif"/>
    <property type="match status" value="1"/>
</dbReference>
<evidence type="ECO:0000313" key="2">
    <source>
        <dbReference type="Proteomes" id="UP000235881"/>
    </source>
</evidence>
<organism evidence="1 2">
    <name type="scientific">Stutzerimonas degradans</name>
    <dbReference type="NCBI Taxonomy" id="2968968"/>
    <lineage>
        <taxon>Bacteria</taxon>
        <taxon>Pseudomonadati</taxon>
        <taxon>Pseudomonadota</taxon>
        <taxon>Gammaproteobacteria</taxon>
        <taxon>Pseudomonadales</taxon>
        <taxon>Pseudomonadaceae</taxon>
        <taxon>Stutzerimonas</taxon>
    </lineage>
</organism>
<keyword evidence="2" id="KW-1185">Reference proteome</keyword>